<feature type="transmembrane region" description="Helical" evidence="1">
    <location>
        <begin position="20"/>
        <end position="39"/>
    </location>
</feature>
<evidence type="ECO:0000256" key="1">
    <source>
        <dbReference type="SAM" id="Phobius"/>
    </source>
</evidence>
<dbReference type="EMBL" id="CP035467">
    <property type="protein sequence ID" value="QCW84181.1"/>
    <property type="molecule type" value="Genomic_DNA"/>
</dbReference>
<dbReference type="InterPro" id="IPR012902">
    <property type="entry name" value="N_methyl_site"/>
</dbReference>
<keyword evidence="1" id="KW-1133">Transmembrane helix</keyword>
<keyword evidence="3" id="KW-1185">Reference proteome</keyword>
<dbReference type="KEGG" id="mbur:EQU24_19515"/>
<dbReference type="AlphaFoldDB" id="A0A4P9UUU2"/>
<dbReference type="Gene3D" id="3.30.700.10">
    <property type="entry name" value="Glycoprotein, Type 4 Pilin"/>
    <property type="match status" value="1"/>
</dbReference>
<proteinExistence type="predicted"/>
<keyword evidence="1" id="KW-0812">Transmembrane</keyword>
<dbReference type="Proteomes" id="UP000305881">
    <property type="component" value="Chromosome"/>
</dbReference>
<dbReference type="STRING" id="675511.GCA_000341735_03532"/>
<keyword evidence="1" id="KW-0472">Membrane</keyword>
<evidence type="ECO:0000313" key="3">
    <source>
        <dbReference type="Proteomes" id="UP000305881"/>
    </source>
</evidence>
<sequence length="303" mass="31991">MKHYKVKHIARQAGMTLIELTVVLLVLIGLAGLMLPYVGSFVEKTADSTGSANLAQLNSAMGRFITEKNRVPHHLDSLINHADATAAATGSCVGATAGDVFCGLANPAAFEAVTYEVGTDDIALASLEKANLTMYLNNNPNAATKTFSTGTGMLYIPPVVGQTTRFARLPSAPATRQLLSRVLGGAGMDYYPECYDYIAMGIGDQAELVGNTITSSPVHYPKDASTGPTERYGHYIAIFQVDRANTGDVSMDGGNYTHTCSTITEPAKFVGTVLNTADITNGNNGLVGVKNALETAYINKVSN</sequence>
<dbReference type="OrthoDB" id="5574323at2"/>
<protein>
    <submittedName>
        <fullName evidence="2">Type II secretion system protein</fullName>
    </submittedName>
</protein>
<accession>A0A4P9UUU2</accession>
<organism evidence="2 3">
    <name type="scientific">Methylotuvimicrobium buryatense</name>
    <name type="common">Methylomicrobium buryatense</name>
    <dbReference type="NCBI Taxonomy" id="95641"/>
    <lineage>
        <taxon>Bacteria</taxon>
        <taxon>Pseudomonadati</taxon>
        <taxon>Pseudomonadota</taxon>
        <taxon>Gammaproteobacteria</taxon>
        <taxon>Methylococcales</taxon>
        <taxon>Methylococcaceae</taxon>
        <taxon>Methylotuvimicrobium</taxon>
    </lineage>
</organism>
<dbReference type="RefSeq" id="WP_017841947.1">
    <property type="nucleotide sequence ID" value="NZ_CP035467.1"/>
</dbReference>
<dbReference type="SUPFAM" id="SSF54523">
    <property type="entry name" value="Pili subunits"/>
    <property type="match status" value="1"/>
</dbReference>
<name>A0A4P9UUU2_METBY</name>
<reference evidence="3" key="1">
    <citation type="journal article" date="2019" name="J. Bacteriol.">
        <title>A Mutagenic Screen Identifies a TonB-Dependent Receptor Required for the Lanthanide Metal Switch in the Type I Methanotroph 'Methylotuvimicrobium buryatense' 5GB1C.</title>
        <authorList>
            <person name="Groom J.D."/>
            <person name="Ford S.M."/>
            <person name="Pesesky M.W."/>
            <person name="Lidstrom M.E."/>
        </authorList>
    </citation>
    <scope>NUCLEOTIDE SEQUENCE [LARGE SCALE GENOMIC DNA]</scope>
    <source>
        <strain evidence="3">5GB1C</strain>
    </source>
</reference>
<dbReference type="PROSITE" id="PS00409">
    <property type="entry name" value="PROKAR_NTER_METHYL"/>
    <property type="match status" value="1"/>
</dbReference>
<evidence type="ECO:0000313" key="2">
    <source>
        <dbReference type="EMBL" id="QCW84181.1"/>
    </source>
</evidence>
<gene>
    <name evidence="2" type="ORF">EQU24_19515</name>
</gene>
<dbReference type="InterPro" id="IPR045584">
    <property type="entry name" value="Pilin-like"/>
</dbReference>